<dbReference type="AlphaFoldDB" id="A0AAD8BHA4"/>
<reference evidence="2" key="1">
    <citation type="journal article" date="2023" name="PLoS Negl. Trop. Dis.">
        <title>A genome sequence for Biomphalaria pfeifferi, the major vector snail for the human-infecting parasite Schistosoma mansoni.</title>
        <authorList>
            <person name="Bu L."/>
            <person name="Lu L."/>
            <person name="Laidemitt M.R."/>
            <person name="Zhang S.M."/>
            <person name="Mutuku M."/>
            <person name="Mkoji G."/>
            <person name="Steinauer M."/>
            <person name="Loker E.S."/>
        </authorList>
    </citation>
    <scope>NUCLEOTIDE SEQUENCE</scope>
    <source>
        <strain evidence="2">KasaAsao</strain>
    </source>
</reference>
<proteinExistence type="predicted"/>
<feature type="chain" id="PRO_5041922517" evidence="1">
    <location>
        <begin position="23"/>
        <end position="228"/>
    </location>
</feature>
<evidence type="ECO:0000256" key="1">
    <source>
        <dbReference type="SAM" id="SignalP"/>
    </source>
</evidence>
<evidence type="ECO:0000313" key="3">
    <source>
        <dbReference type="Proteomes" id="UP001233172"/>
    </source>
</evidence>
<keyword evidence="3" id="KW-1185">Reference proteome</keyword>
<dbReference type="EMBL" id="JASAOG010000083">
    <property type="protein sequence ID" value="KAK0053739.1"/>
    <property type="molecule type" value="Genomic_DNA"/>
</dbReference>
<organism evidence="2 3">
    <name type="scientific">Biomphalaria pfeifferi</name>
    <name type="common">Bloodfluke planorb</name>
    <name type="synonym">Freshwater snail</name>
    <dbReference type="NCBI Taxonomy" id="112525"/>
    <lineage>
        <taxon>Eukaryota</taxon>
        <taxon>Metazoa</taxon>
        <taxon>Spiralia</taxon>
        <taxon>Lophotrochozoa</taxon>
        <taxon>Mollusca</taxon>
        <taxon>Gastropoda</taxon>
        <taxon>Heterobranchia</taxon>
        <taxon>Euthyneura</taxon>
        <taxon>Panpulmonata</taxon>
        <taxon>Hygrophila</taxon>
        <taxon>Lymnaeoidea</taxon>
        <taxon>Planorbidae</taxon>
        <taxon>Biomphalaria</taxon>
    </lineage>
</organism>
<name>A0AAD8BHA4_BIOPF</name>
<gene>
    <name evidence="2" type="ORF">Bpfe_016733</name>
</gene>
<dbReference type="Proteomes" id="UP001233172">
    <property type="component" value="Unassembled WGS sequence"/>
</dbReference>
<sequence length="228" mass="25464">MAPRFDVKNLYFLCLFIGASLAASYNETLCCRYIHESDYDAFYDFKKRFSKHDPQIKMFHSFAGSGCSMRGVFKLEFGRGDRLLIDMIFEDPQGWVYNLGDSSTNNGYGGDAGTQSNDAEMQLYGTLSGYYSDVKGSQLAFGMANNNNVRATLLAGDHCVTWYNECDPTSLNYFCSKGWFALNDDHDSEGPVNNDLYLGVNRAIGAPELVGKGVCKIGFKWIRGSNTY</sequence>
<feature type="signal peptide" evidence="1">
    <location>
        <begin position="1"/>
        <end position="22"/>
    </location>
</feature>
<reference evidence="2" key="2">
    <citation type="submission" date="2023-04" db="EMBL/GenBank/DDBJ databases">
        <authorList>
            <person name="Bu L."/>
            <person name="Lu L."/>
            <person name="Laidemitt M.R."/>
            <person name="Zhang S.M."/>
            <person name="Mutuku M."/>
            <person name="Mkoji G."/>
            <person name="Steinauer M."/>
            <person name="Loker E.S."/>
        </authorList>
    </citation>
    <scope>NUCLEOTIDE SEQUENCE</scope>
    <source>
        <strain evidence="2">KasaAsao</strain>
        <tissue evidence="2">Whole Snail</tissue>
    </source>
</reference>
<keyword evidence="1" id="KW-0732">Signal</keyword>
<evidence type="ECO:0000313" key="2">
    <source>
        <dbReference type="EMBL" id="KAK0053739.1"/>
    </source>
</evidence>
<comment type="caution">
    <text evidence="2">The sequence shown here is derived from an EMBL/GenBank/DDBJ whole genome shotgun (WGS) entry which is preliminary data.</text>
</comment>
<protein>
    <submittedName>
        <fullName evidence="2">DUF4347 domain-containing protein</fullName>
    </submittedName>
</protein>
<accession>A0AAD8BHA4</accession>